<dbReference type="InterPro" id="IPR017900">
    <property type="entry name" value="4Fe4S_Fe_S_CS"/>
</dbReference>
<dbReference type="SFLD" id="SFLDF00392">
    <property type="entry name" value="YjjI_activase"/>
    <property type="match status" value="1"/>
</dbReference>
<dbReference type="OrthoDB" id="9782387at2"/>
<dbReference type="InterPro" id="IPR034457">
    <property type="entry name" value="Organic_radical-activating"/>
</dbReference>
<keyword evidence="3" id="KW-0004">4Fe-4S</keyword>
<keyword evidence="6" id="KW-0560">Oxidoreductase</keyword>
<comment type="catalytic activity">
    <reaction evidence="9">
        <text>glycyl-[protein] + reduced [flavodoxin] + S-adenosyl-L-methionine = glycin-2-yl radical-[protein] + semiquinone [flavodoxin] + 5'-deoxyadenosine + L-methionine + H(+)</text>
        <dbReference type="Rhea" id="RHEA:61976"/>
        <dbReference type="Rhea" id="RHEA-COMP:10622"/>
        <dbReference type="Rhea" id="RHEA-COMP:14480"/>
        <dbReference type="Rhea" id="RHEA-COMP:15993"/>
        <dbReference type="Rhea" id="RHEA-COMP:15994"/>
        <dbReference type="ChEBI" id="CHEBI:15378"/>
        <dbReference type="ChEBI" id="CHEBI:17319"/>
        <dbReference type="ChEBI" id="CHEBI:29947"/>
        <dbReference type="ChEBI" id="CHEBI:32722"/>
        <dbReference type="ChEBI" id="CHEBI:57618"/>
        <dbReference type="ChEBI" id="CHEBI:57844"/>
        <dbReference type="ChEBI" id="CHEBI:59789"/>
        <dbReference type="ChEBI" id="CHEBI:140311"/>
    </reaction>
</comment>
<dbReference type="InterPro" id="IPR012839">
    <property type="entry name" value="Organic_radical_activase"/>
</dbReference>
<name>A0A371J0M4_9FIRM</name>
<evidence type="ECO:0000256" key="9">
    <source>
        <dbReference type="ARBA" id="ARBA00047365"/>
    </source>
</evidence>
<evidence type="ECO:0000256" key="7">
    <source>
        <dbReference type="ARBA" id="ARBA00023004"/>
    </source>
</evidence>
<dbReference type="Pfam" id="PF04055">
    <property type="entry name" value="Radical_SAM"/>
    <property type="match status" value="1"/>
</dbReference>
<evidence type="ECO:0000256" key="8">
    <source>
        <dbReference type="ARBA" id="ARBA00023014"/>
    </source>
</evidence>
<feature type="domain" description="4Fe-4S ferredoxin-type" evidence="10">
    <location>
        <begin position="64"/>
        <end position="93"/>
    </location>
</feature>
<dbReference type="AlphaFoldDB" id="A0A371J0M4"/>
<dbReference type="CDD" id="cd01335">
    <property type="entry name" value="Radical_SAM"/>
    <property type="match status" value="1"/>
</dbReference>
<dbReference type="GO" id="GO:0046872">
    <property type="term" value="F:metal ion binding"/>
    <property type="evidence" value="ECO:0007669"/>
    <property type="project" value="UniProtKB-KW"/>
</dbReference>
<keyword evidence="5" id="KW-0479">Metal-binding</keyword>
<dbReference type="Proteomes" id="UP000215694">
    <property type="component" value="Unassembled WGS sequence"/>
</dbReference>
<accession>A0A371J0M4</accession>
<dbReference type="GO" id="GO:0016491">
    <property type="term" value="F:oxidoreductase activity"/>
    <property type="evidence" value="ECO:0007669"/>
    <property type="project" value="UniProtKB-KW"/>
</dbReference>
<evidence type="ECO:0000256" key="5">
    <source>
        <dbReference type="ARBA" id="ARBA00022723"/>
    </source>
</evidence>
<dbReference type="NCBIfam" id="TIGR04041">
    <property type="entry name" value="activase_YjjW"/>
    <property type="match status" value="1"/>
</dbReference>
<sequence length="265" mass="29744">MALVNKIIPFSCIDGPGNRTAIFFQGCNFKCTYCHNPETINKCTSCGKCISTCPVSALEKIDNKVTWDEKKCVQCDNCIRTCSNLSTPKTKDYSVGQLVEEIKKLSPFIEGITVSGGECTLNADFLVDLFKVVKGELNLTCFVDTNGGIDLSDHEELVNLTDKFMLDVKSIDEKEHIMITGLDNNIVLKNLRYLLNKNKLYEVRTVVAPGLNNKSTIKEVSKIINGSCKYKLNRYRRYGVRKDGLDLHGEISPTDEEMKNYTDLI</sequence>
<evidence type="ECO:0000256" key="3">
    <source>
        <dbReference type="ARBA" id="ARBA00022485"/>
    </source>
</evidence>
<dbReference type="PROSITE" id="PS00198">
    <property type="entry name" value="4FE4S_FER_1"/>
    <property type="match status" value="1"/>
</dbReference>
<comment type="caution">
    <text evidence="12">The sequence shown here is derived from an EMBL/GenBank/DDBJ whole genome shotgun (WGS) entry which is preliminary data.</text>
</comment>
<protein>
    <submittedName>
        <fullName evidence="12">YjjW family glycine radical enzyme activase</fullName>
    </submittedName>
</protein>
<dbReference type="SFLD" id="SFLDG01118">
    <property type="entry name" value="activating_enzymes__group_2"/>
    <property type="match status" value="1"/>
</dbReference>
<evidence type="ECO:0000259" key="10">
    <source>
        <dbReference type="PROSITE" id="PS51379"/>
    </source>
</evidence>
<dbReference type="PANTHER" id="PTHR30352:SF13">
    <property type="entry name" value="GLYCYL-RADICAL ENZYME ACTIVATING ENZYME YJJW-RELATED"/>
    <property type="match status" value="1"/>
</dbReference>
<dbReference type="Gene3D" id="3.20.20.70">
    <property type="entry name" value="Aldolase class I"/>
    <property type="match status" value="1"/>
</dbReference>
<dbReference type="GO" id="GO:0051539">
    <property type="term" value="F:4 iron, 4 sulfur cluster binding"/>
    <property type="evidence" value="ECO:0007669"/>
    <property type="project" value="UniProtKB-KW"/>
</dbReference>
<dbReference type="SFLD" id="SFLDG01066">
    <property type="entry name" value="organic_radical-activating_enz"/>
    <property type="match status" value="1"/>
</dbReference>
<dbReference type="SUPFAM" id="SSF54862">
    <property type="entry name" value="4Fe-4S ferredoxins"/>
    <property type="match status" value="1"/>
</dbReference>
<evidence type="ECO:0000313" key="13">
    <source>
        <dbReference type="Proteomes" id="UP000215694"/>
    </source>
</evidence>
<keyword evidence="4" id="KW-0949">S-adenosyl-L-methionine</keyword>
<comment type="similarity">
    <text evidence="2">Belongs to the organic radical-activating enzymes family.</text>
</comment>
<dbReference type="PROSITE" id="PS01087">
    <property type="entry name" value="RADICAL_ACTIVATING"/>
    <property type="match status" value="1"/>
</dbReference>
<dbReference type="PIRSF" id="PIRSF000371">
    <property type="entry name" value="PFL_act_enz"/>
    <property type="match status" value="1"/>
</dbReference>
<evidence type="ECO:0000313" key="12">
    <source>
        <dbReference type="EMBL" id="RDY26310.1"/>
    </source>
</evidence>
<dbReference type="InterPro" id="IPR040074">
    <property type="entry name" value="BssD/PflA/YjjW"/>
</dbReference>
<reference evidence="12 13" key="1">
    <citation type="journal article" date="2017" name="Genome Announc.">
        <title>Draft Genome Sequence of Romboutsia weinsteinii sp. nov. Strain CCRI-19649(T) Isolated from Surface Water.</title>
        <authorList>
            <person name="Maheux A.F."/>
            <person name="Boudreau D.K."/>
            <person name="Berube E."/>
            <person name="Boissinot M."/>
            <person name="Cantin P."/>
            <person name="Raymond F."/>
            <person name="Corbeil J."/>
            <person name="Omar R.F."/>
            <person name="Bergeron M.G."/>
        </authorList>
    </citation>
    <scope>NUCLEOTIDE SEQUENCE [LARGE SCALE GENOMIC DNA]</scope>
    <source>
        <strain evidence="12 13">CCRI-19649</strain>
    </source>
</reference>
<dbReference type="InterPro" id="IPR001989">
    <property type="entry name" value="Radical_activat_CS"/>
</dbReference>
<evidence type="ECO:0000256" key="2">
    <source>
        <dbReference type="ARBA" id="ARBA00009777"/>
    </source>
</evidence>
<comment type="cofactor">
    <cofactor evidence="1">
        <name>[4Fe-4S] cluster</name>
        <dbReference type="ChEBI" id="CHEBI:49883"/>
    </cofactor>
</comment>
<dbReference type="InterPro" id="IPR013785">
    <property type="entry name" value="Aldolase_TIM"/>
</dbReference>
<proteinExistence type="inferred from homology"/>
<evidence type="ECO:0000259" key="11">
    <source>
        <dbReference type="PROSITE" id="PS51918"/>
    </source>
</evidence>
<dbReference type="InterPro" id="IPR017896">
    <property type="entry name" value="4Fe4S_Fe-S-bd"/>
</dbReference>
<dbReference type="SFLD" id="SFLDS00029">
    <property type="entry name" value="Radical_SAM"/>
    <property type="match status" value="1"/>
</dbReference>
<feature type="domain" description="4Fe-4S ferredoxin-type" evidence="10">
    <location>
        <begin position="36"/>
        <end position="63"/>
    </location>
</feature>
<evidence type="ECO:0000256" key="1">
    <source>
        <dbReference type="ARBA" id="ARBA00001966"/>
    </source>
</evidence>
<dbReference type="Pfam" id="PF00037">
    <property type="entry name" value="Fer4"/>
    <property type="match status" value="1"/>
</dbReference>
<evidence type="ECO:0000256" key="6">
    <source>
        <dbReference type="ARBA" id="ARBA00023002"/>
    </source>
</evidence>
<evidence type="ECO:0000256" key="4">
    <source>
        <dbReference type="ARBA" id="ARBA00022691"/>
    </source>
</evidence>
<organism evidence="12 13">
    <name type="scientific">Romboutsia weinsteinii</name>
    <dbReference type="NCBI Taxonomy" id="2020949"/>
    <lineage>
        <taxon>Bacteria</taxon>
        <taxon>Bacillati</taxon>
        <taxon>Bacillota</taxon>
        <taxon>Clostridia</taxon>
        <taxon>Peptostreptococcales</taxon>
        <taxon>Peptostreptococcaceae</taxon>
        <taxon>Romboutsia</taxon>
    </lineage>
</organism>
<dbReference type="EMBL" id="NOJY02000030">
    <property type="protein sequence ID" value="RDY26310.1"/>
    <property type="molecule type" value="Genomic_DNA"/>
</dbReference>
<keyword evidence="7" id="KW-0408">Iron</keyword>
<keyword evidence="8" id="KW-0411">Iron-sulfur</keyword>
<gene>
    <name evidence="12" type="primary">yjjW</name>
    <name evidence="12" type="ORF">CHL78_014105</name>
</gene>
<dbReference type="RefSeq" id="WP_094369813.1">
    <property type="nucleotide sequence ID" value="NZ_NOJY02000030.1"/>
</dbReference>
<dbReference type="PROSITE" id="PS51918">
    <property type="entry name" value="RADICAL_SAM"/>
    <property type="match status" value="1"/>
</dbReference>
<dbReference type="InterPro" id="IPR058240">
    <property type="entry name" value="rSAM_sf"/>
</dbReference>
<dbReference type="PROSITE" id="PS51379">
    <property type="entry name" value="4FE4S_FER_2"/>
    <property type="match status" value="2"/>
</dbReference>
<dbReference type="SUPFAM" id="SSF102114">
    <property type="entry name" value="Radical SAM enzymes"/>
    <property type="match status" value="1"/>
</dbReference>
<dbReference type="InterPro" id="IPR023912">
    <property type="entry name" value="YjjW_bact"/>
</dbReference>
<feature type="domain" description="Radical SAM core" evidence="11">
    <location>
        <begin position="13"/>
        <end position="265"/>
    </location>
</feature>
<keyword evidence="13" id="KW-1185">Reference proteome</keyword>
<dbReference type="InterPro" id="IPR007197">
    <property type="entry name" value="rSAM"/>
</dbReference>
<dbReference type="PANTHER" id="PTHR30352">
    <property type="entry name" value="PYRUVATE FORMATE-LYASE-ACTIVATING ENZYME"/>
    <property type="match status" value="1"/>
</dbReference>